<comment type="subcellular location">
    <subcellularLocation>
        <location evidence="1 10">Cytoplasm</location>
    </subcellularLocation>
</comment>
<keyword evidence="14" id="KW-1185">Reference proteome</keyword>
<dbReference type="EC" id="2.1.1.193" evidence="10"/>
<dbReference type="GO" id="GO:0070475">
    <property type="term" value="P:rRNA base methylation"/>
    <property type="evidence" value="ECO:0007669"/>
    <property type="project" value="TreeGrafter"/>
</dbReference>
<dbReference type="GO" id="GO:0005737">
    <property type="term" value="C:cytoplasm"/>
    <property type="evidence" value="ECO:0007669"/>
    <property type="project" value="UniProtKB-SubCell"/>
</dbReference>
<reference evidence="13 14" key="1">
    <citation type="submission" date="2018-11" db="EMBL/GenBank/DDBJ databases">
        <title>Novel bacteria species description.</title>
        <authorList>
            <person name="Han J.-H."/>
        </authorList>
    </citation>
    <scope>NUCLEOTIDE SEQUENCE [LARGE SCALE GENOMIC DNA]</scope>
    <source>
        <strain evidence="13 14">KCTC23259</strain>
    </source>
</reference>
<dbReference type="SUPFAM" id="SSF75217">
    <property type="entry name" value="alpha/beta knot"/>
    <property type="match status" value="1"/>
</dbReference>
<feature type="domain" description="Ribosomal RNA small subunit methyltransferase E PUA-like" evidence="12">
    <location>
        <begin position="26"/>
        <end position="68"/>
    </location>
</feature>
<keyword evidence="7 10" id="KW-0949">S-adenosyl-L-methionine</keyword>
<proteinExistence type="inferred from homology"/>
<dbReference type="EMBL" id="RJUF01000181">
    <property type="protein sequence ID" value="MCP9765255.1"/>
    <property type="molecule type" value="Genomic_DNA"/>
</dbReference>
<gene>
    <name evidence="13" type="ORF">EGI31_20160</name>
</gene>
<dbReference type="PANTHER" id="PTHR30027">
    <property type="entry name" value="RIBOSOMAL RNA SMALL SUBUNIT METHYLTRANSFERASE E"/>
    <property type="match status" value="1"/>
</dbReference>
<keyword evidence="4 10" id="KW-0698">rRNA processing</keyword>
<dbReference type="Gene3D" id="2.40.240.20">
    <property type="entry name" value="Hypothetical PUA domain-like, domain 1"/>
    <property type="match status" value="1"/>
</dbReference>
<dbReference type="RefSeq" id="WP_255038945.1">
    <property type="nucleotide sequence ID" value="NZ_RJUF01000181.1"/>
</dbReference>
<evidence type="ECO:0000313" key="13">
    <source>
        <dbReference type="EMBL" id="MCP9765255.1"/>
    </source>
</evidence>
<dbReference type="AlphaFoldDB" id="A0AAE3H8L7"/>
<evidence type="ECO:0000256" key="7">
    <source>
        <dbReference type="ARBA" id="ARBA00022691"/>
    </source>
</evidence>
<evidence type="ECO:0000259" key="11">
    <source>
        <dbReference type="Pfam" id="PF04452"/>
    </source>
</evidence>
<keyword evidence="3 10" id="KW-0963">Cytoplasm</keyword>
<evidence type="ECO:0000256" key="4">
    <source>
        <dbReference type="ARBA" id="ARBA00022552"/>
    </source>
</evidence>
<evidence type="ECO:0000256" key="2">
    <source>
        <dbReference type="ARBA" id="ARBA00005528"/>
    </source>
</evidence>
<dbReference type="PANTHER" id="PTHR30027:SF3">
    <property type="entry name" value="16S RRNA (URACIL(1498)-N(3))-METHYLTRANSFERASE"/>
    <property type="match status" value="1"/>
</dbReference>
<feature type="domain" description="Ribosomal RNA small subunit methyltransferase E methyltransferase" evidence="11">
    <location>
        <begin position="79"/>
        <end position="232"/>
    </location>
</feature>
<evidence type="ECO:0000256" key="1">
    <source>
        <dbReference type="ARBA" id="ARBA00004496"/>
    </source>
</evidence>
<dbReference type="InterPro" id="IPR046887">
    <property type="entry name" value="RsmE_PUA-like"/>
</dbReference>
<comment type="similarity">
    <text evidence="2 10">Belongs to the RNA methyltransferase RsmE family.</text>
</comment>
<evidence type="ECO:0000256" key="3">
    <source>
        <dbReference type="ARBA" id="ARBA00022490"/>
    </source>
</evidence>
<dbReference type="InterPro" id="IPR006700">
    <property type="entry name" value="RsmE"/>
</dbReference>
<dbReference type="InterPro" id="IPR029028">
    <property type="entry name" value="Alpha/beta_knot_MTases"/>
</dbReference>
<organism evidence="13 14">
    <name type="scientific">Lacihabitans soyangensis</name>
    <dbReference type="NCBI Taxonomy" id="869394"/>
    <lineage>
        <taxon>Bacteria</taxon>
        <taxon>Pseudomonadati</taxon>
        <taxon>Bacteroidota</taxon>
        <taxon>Cytophagia</taxon>
        <taxon>Cytophagales</taxon>
        <taxon>Leadbetterellaceae</taxon>
        <taxon>Lacihabitans</taxon>
    </lineage>
</organism>
<dbReference type="InterPro" id="IPR046886">
    <property type="entry name" value="RsmE_MTase_dom"/>
</dbReference>
<dbReference type="Gene3D" id="3.40.1280.10">
    <property type="match status" value="1"/>
</dbReference>
<evidence type="ECO:0000256" key="10">
    <source>
        <dbReference type="PIRNR" id="PIRNR015601"/>
    </source>
</evidence>
<dbReference type="InterPro" id="IPR015947">
    <property type="entry name" value="PUA-like_sf"/>
</dbReference>
<dbReference type="Proteomes" id="UP001204144">
    <property type="component" value="Unassembled WGS sequence"/>
</dbReference>
<dbReference type="SUPFAM" id="SSF88697">
    <property type="entry name" value="PUA domain-like"/>
    <property type="match status" value="1"/>
</dbReference>
<dbReference type="CDD" id="cd18084">
    <property type="entry name" value="RsmE-like"/>
    <property type="match status" value="1"/>
</dbReference>
<evidence type="ECO:0000256" key="9">
    <source>
        <dbReference type="ARBA" id="ARBA00047944"/>
    </source>
</evidence>
<dbReference type="NCBIfam" id="TIGR00046">
    <property type="entry name" value="RsmE family RNA methyltransferase"/>
    <property type="match status" value="1"/>
</dbReference>
<comment type="caution">
    <text evidence="13">The sequence shown here is derived from an EMBL/GenBank/DDBJ whole genome shotgun (WGS) entry which is preliminary data.</text>
</comment>
<keyword evidence="6 10" id="KW-0808">Transferase</keyword>
<dbReference type="InterPro" id="IPR029026">
    <property type="entry name" value="tRNA_m1G_MTases_N"/>
</dbReference>
<name>A0AAE3H8L7_9BACT</name>
<evidence type="ECO:0000256" key="6">
    <source>
        <dbReference type="ARBA" id="ARBA00022679"/>
    </source>
</evidence>
<dbReference type="PIRSF" id="PIRSF015601">
    <property type="entry name" value="MTase_slr0722"/>
    <property type="match status" value="1"/>
</dbReference>
<protein>
    <recommendedName>
        <fullName evidence="10">Ribosomal RNA small subunit methyltransferase E</fullName>
        <ecNumber evidence="10">2.1.1.193</ecNumber>
    </recommendedName>
</protein>
<evidence type="ECO:0000256" key="5">
    <source>
        <dbReference type="ARBA" id="ARBA00022603"/>
    </source>
</evidence>
<evidence type="ECO:0000259" key="12">
    <source>
        <dbReference type="Pfam" id="PF20260"/>
    </source>
</evidence>
<dbReference type="Pfam" id="PF20260">
    <property type="entry name" value="PUA_4"/>
    <property type="match status" value="1"/>
</dbReference>
<comment type="catalytic activity">
    <reaction evidence="9 10">
        <text>uridine(1498) in 16S rRNA + S-adenosyl-L-methionine = N(3)-methyluridine(1498) in 16S rRNA + S-adenosyl-L-homocysteine + H(+)</text>
        <dbReference type="Rhea" id="RHEA:42920"/>
        <dbReference type="Rhea" id="RHEA-COMP:10283"/>
        <dbReference type="Rhea" id="RHEA-COMP:10284"/>
        <dbReference type="ChEBI" id="CHEBI:15378"/>
        <dbReference type="ChEBI" id="CHEBI:57856"/>
        <dbReference type="ChEBI" id="CHEBI:59789"/>
        <dbReference type="ChEBI" id="CHEBI:65315"/>
        <dbReference type="ChEBI" id="CHEBI:74502"/>
        <dbReference type="EC" id="2.1.1.193"/>
    </reaction>
</comment>
<evidence type="ECO:0000256" key="8">
    <source>
        <dbReference type="ARBA" id="ARBA00025699"/>
    </source>
</evidence>
<evidence type="ECO:0000313" key="14">
    <source>
        <dbReference type="Proteomes" id="UP001204144"/>
    </source>
</evidence>
<dbReference type="Pfam" id="PF04452">
    <property type="entry name" value="Methyltrans_RNA"/>
    <property type="match status" value="1"/>
</dbReference>
<keyword evidence="5 10" id="KW-0489">Methyltransferase</keyword>
<comment type="function">
    <text evidence="8 10">Specifically methylates the N3 position of the uracil ring of uridine 1498 (m3U1498) in 16S rRNA. Acts on the fully assembled 30S ribosomal subunit.</text>
</comment>
<dbReference type="GO" id="GO:0070042">
    <property type="term" value="F:rRNA (uridine-N3-)-methyltransferase activity"/>
    <property type="evidence" value="ECO:0007669"/>
    <property type="project" value="TreeGrafter"/>
</dbReference>
<sequence length="235" mass="26656">MDSTKIDFLFYSPEIEKNNCLDAVDSLHAVKVLRKKQGDIIQVTDGLGGWYRCSISDPNPKSCVLNILEVEKDYNSPKRRIFVGICPTKNADRIEYFIEKSVEIGVSGIFFIKTQHTYPKKINLERFRKIAISGMKQSLKAYLPEMTDLLSFNSFLKQSTRFTQKLIAHLDEQAIDVTKIPLESDLLILIGPEGDFSKEELKLAHENKFKTVTLGENRLRTETAGVVAVSILNLL</sequence>
<accession>A0AAE3H8L7</accession>